<gene>
    <name evidence="2" type="ORF">O0S08_37090</name>
</gene>
<reference evidence="2" key="1">
    <citation type="submission" date="2022-11" db="EMBL/GenBank/DDBJ databases">
        <title>Minimal conservation of predation-associated metabolite biosynthetic gene clusters underscores biosynthetic potential of Myxococcota including descriptions for ten novel species: Archangium lansinium sp. nov., Myxococcus landrumus sp. nov., Nannocystis bai.</title>
        <authorList>
            <person name="Ahearne A."/>
            <person name="Stevens C."/>
            <person name="Dowd S."/>
        </authorList>
    </citation>
    <scope>NUCLEOTIDE SEQUENCE</scope>
    <source>
        <strain evidence="2">Fl3</strain>
    </source>
</reference>
<dbReference type="Gene3D" id="3.90.980.10">
    <property type="entry name" value="DNA primase, catalytic core, N-terminal domain"/>
    <property type="match status" value="1"/>
</dbReference>
<name>A0ABY7GY11_9BACT</name>
<dbReference type="InterPro" id="IPR037068">
    <property type="entry name" value="DNA_primase_core_N_sf"/>
</dbReference>
<dbReference type="Proteomes" id="UP001164459">
    <property type="component" value="Chromosome"/>
</dbReference>
<accession>A0ABY7GY11</accession>
<dbReference type="Pfam" id="PF05272">
    <property type="entry name" value="VapE-like_dom"/>
    <property type="match status" value="1"/>
</dbReference>
<dbReference type="InterPro" id="IPR007936">
    <property type="entry name" value="VapE-like_dom"/>
</dbReference>
<dbReference type="PANTHER" id="PTHR34985:SF1">
    <property type="entry name" value="SLR0554 PROTEIN"/>
    <property type="match status" value="1"/>
</dbReference>
<evidence type="ECO:0000313" key="2">
    <source>
        <dbReference type="EMBL" id="WAS91833.1"/>
    </source>
</evidence>
<organism evidence="2 3">
    <name type="scientific">Nannocystis punicea</name>
    <dbReference type="NCBI Taxonomy" id="2995304"/>
    <lineage>
        <taxon>Bacteria</taxon>
        <taxon>Pseudomonadati</taxon>
        <taxon>Myxococcota</taxon>
        <taxon>Polyangia</taxon>
        <taxon>Nannocystales</taxon>
        <taxon>Nannocystaceae</taxon>
        <taxon>Nannocystis</taxon>
    </lineage>
</organism>
<dbReference type="EMBL" id="CP114040">
    <property type="protein sequence ID" value="WAS91833.1"/>
    <property type="molecule type" value="Genomic_DNA"/>
</dbReference>
<sequence length="832" mass="92149">MTTASCSRNTSFHDTKQVALRRVDERIARHWAAQVDNADEGAAIRSFGASRGIIHSTLARWSIGYMPAAHEHGWNKSLAALGLGTRELLQSGLFAQRFAGSVVIPVRDQNGGICGWIAQPVNIAKPFVEETSDLRDGAKKDLLLAREPCSCAVHGGNRENAYPLVFSPGFLEMSAGAKLDGAGDRQGMLPKNDAPIIVCADVVDAVLVDQAGAAAIAIVDAGACPKQLDLLVRLLTPHAKAHRRLFACFNTSPEGKHRDKGTEASLGDCRMARFLAGMWERNKELARSIRVISLPAGDSEVDLAGVLKGAHDAAAAAGTEIIKAQRARLREMAASSSESIEFLIQMVPPCVPAADRASVFDMTGLKAVAAHDPDVWREIAPRVAKAAGIDPKDRNSRAKRVVKKTAEAENVEKGGRDKRLARYTTKSGTIRATYAAVHMLLRKRSALRLVFDTMTLATSEILDEERPWELSPLDDERMSDLQLDLAELRCDAQRQTVEHAASAIALKNRLNPVECYLRALPRHSGERDWVAYVSSKVLGITAANGYTAEQIDLYTLYLRKWFRSAVARAVEPGCKADLMLVFSGTTQGQFKSSFARALVAVNTWYGVPDLKKLDRDSVMAMRFHWINEVPEIEKGSFYRNTEGWKAFLSCEADTIRPAYWRRVARFPRASVLFGTTNQVQILADPTGSRRFLCIPICVPIRLDLLEPIRDALWAQIFAEYDAWVQRGRLNAECPWWLTPEERQRQDADGAQFEVDDPVKEKFLEWLNGQPSRWLTARQIVVGAKIGSGKDGEPTQGDCTRVGIWLARLGWRRTKRGEQRGYEAPAHWQAKPR</sequence>
<dbReference type="PANTHER" id="PTHR34985">
    <property type="entry name" value="SLR0554 PROTEIN"/>
    <property type="match status" value="1"/>
</dbReference>
<evidence type="ECO:0000313" key="3">
    <source>
        <dbReference type="Proteomes" id="UP001164459"/>
    </source>
</evidence>
<keyword evidence="3" id="KW-1185">Reference proteome</keyword>
<dbReference type="RefSeq" id="WP_269034195.1">
    <property type="nucleotide sequence ID" value="NZ_CP114040.1"/>
</dbReference>
<feature type="domain" description="Virulence-associated protein E-like" evidence="1">
    <location>
        <begin position="547"/>
        <end position="748"/>
    </location>
</feature>
<protein>
    <submittedName>
        <fullName evidence="2">VapE family protein</fullName>
    </submittedName>
</protein>
<dbReference type="SUPFAM" id="SSF56731">
    <property type="entry name" value="DNA primase core"/>
    <property type="match status" value="1"/>
</dbReference>
<proteinExistence type="predicted"/>
<evidence type="ECO:0000259" key="1">
    <source>
        <dbReference type="Pfam" id="PF05272"/>
    </source>
</evidence>